<dbReference type="Proteomes" id="UP000600220">
    <property type="component" value="Unassembled WGS sequence"/>
</dbReference>
<name>A0A8H9EQ60_STAPS</name>
<evidence type="ECO:0000313" key="1">
    <source>
        <dbReference type="EMBL" id="EGQ4385522.1"/>
    </source>
</evidence>
<proteinExistence type="predicted"/>
<dbReference type="RefSeq" id="WP_096538101.1">
    <property type="nucleotide sequence ID" value="NZ_BAAFJO010000013.1"/>
</dbReference>
<dbReference type="EMBL" id="AAXKXX010000018">
    <property type="protein sequence ID" value="EGQ4385522.1"/>
    <property type="molecule type" value="Genomic_DNA"/>
</dbReference>
<comment type="caution">
    <text evidence="1">The sequence shown here is derived from an EMBL/GenBank/DDBJ whole genome shotgun (WGS) entry which is preliminary data.</text>
</comment>
<sequence length="232" mass="27439">MQKPTKKQKELNRLQMIPPVLYLFDDKKIPKSHIIRDSGLPKLNHVFKRHSLLSDMSFDDLSKLYELAMKKVDNKIIAYEQMIEEEMDKEVSRQAMIHTILFLLDDCSIAEGDILKNTGLSSSLIPIFKKHSLLCTLPYKHLKKVYDYAIKTIGEKPTREEMFVVVKNLFKRDIKQHDVQAVTGVSHYYYHVNNQASRMRYDTLFKLYKYELRLQRDELYSKEKKKEMSSSI</sequence>
<accession>A0A8H9EQ60</accession>
<dbReference type="AlphaFoldDB" id="A0A8H9EQ60"/>
<organism evidence="1 2">
    <name type="scientific">Staphylococcus pseudintermedius</name>
    <dbReference type="NCBI Taxonomy" id="283734"/>
    <lineage>
        <taxon>Bacteria</taxon>
        <taxon>Bacillati</taxon>
        <taxon>Bacillota</taxon>
        <taxon>Bacilli</taxon>
        <taxon>Bacillales</taxon>
        <taxon>Staphylococcaceae</taxon>
        <taxon>Staphylococcus</taxon>
        <taxon>Staphylococcus intermedius group</taxon>
    </lineage>
</organism>
<evidence type="ECO:0000313" key="2">
    <source>
        <dbReference type="Proteomes" id="UP000600220"/>
    </source>
</evidence>
<reference evidence="1 2" key="1">
    <citation type="submission" date="2018-11" db="EMBL/GenBank/DDBJ databases">
        <authorList>
            <consortium name="Veterinary Laboratory Investigation and Response Network"/>
        </authorList>
    </citation>
    <scope>NUCLEOTIDE SEQUENCE [LARGE SCALE GENOMIC DNA]</scope>
    <source>
        <strain evidence="1 2">SPSE-18-VL-LA-PA-Ryan-0021</strain>
    </source>
</reference>
<keyword evidence="2" id="KW-1185">Reference proteome</keyword>
<protein>
    <submittedName>
        <fullName evidence="1">Uncharacterized protein</fullName>
    </submittedName>
</protein>
<gene>
    <name evidence="1" type="ORF">EGV54_10535</name>
</gene>